<reference evidence="3" key="2">
    <citation type="submission" date="2019-10" db="EMBL/GenBank/DDBJ databases">
        <title>Conservation and host-specific expression of non-tandemly repeated heterogenous ribosome RNA gene in arbuscular mycorrhizal fungi.</title>
        <authorList>
            <person name="Maeda T."/>
            <person name="Kobayashi Y."/>
            <person name="Nakagawa T."/>
            <person name="Ezawa T."/>
            <person name="Yamaguchi K."/>
            <person name="Bino T."/>
            <person name="Nishimoto Y."/>
            <person name="Shigenobu S."/>
            <person name="Kawaguchi M."/>
        </authorList>
    </citation>
    <scope>NUCLEOTIDE SEQUENCE</scope>
    <source>
        <strain evidence="3">HR1</strain>
    </source>
</reference>
<evidence type="ECO:0000313" key="3">
    <source>
        <dbReference type="EMBL" id="GES95697.1"/>
    </source>
</evidence>
<dbReference type="OrthoDB" id="544350at2759"/>
<dbReference type="PROSITE" id="PS50011">
    <property type="entry name" value="PROTEIN_KINASE_DOM"/>
    <property type="match status" value="1"/>
</dbReference>
<dbReference type="GO" id="GO:0005524">
    <property type="term" value="F:ATP binding"/>
    <property type="evidence" value="ECO:0007669"/>
    <property type="project" value="InterPro"/>
</dbReference>
<evidence type="ECO:0000313" key="2">
    <source>
        <dbReference type="EMBL" id="GBB86629.1"/>
    </source>
</evidence>
<sequence>MVNSCRSKFYSQTWSRSWKYTWGNILVENNLNSIDTKITDTGLHGPADKQLSSNQIYSAILFVAPEIFDGNTQTKESDIYSFGMIIWILFSVRPYCDRPHNKQLIQEIRSGLRPGVVDGTPPVFSNLMLQCLDANPSNRQTATQIYECLGNWITTFCDNPDTSDLSDQFDAAEEIKFSKLENYNFKPNIVNETQLMLNRPTASRRIFGKLGYGNNS</sequence>
<proteinExistence type="predicted"/>
<organism evidence="2 4">
    <name type="scientific">Rhizophagus clarus</name>
    <dbReference type="NCBI Taxonomy" id="94130"/>
    <lineage>
        <taxon>Eukaryota</taxon>
        <taxon>Fungi</taxon>
        <taxon>Fungi incertae sedis</taxon>
        <taxon>Mucoromycota</taxon>
        <taxon>Glomeromycotina</taxon>
        <taxon>Glomeromycetes</taxon>
        <taxon>Glomerales</taxon>
        <taxon>Glomeraceae</taxon>
        <taxon>Rhizophagus</taxon>
    </lineage>
</organism>
<comment type="caution">
    <text evidence="2">The sequence shown here is derived from an EMBL/GenBank/DDBJ whole genome shotgun (WGS) entry which is preliminary data.</text>
</comment>
<dbReference type="Proteomes" id="UP000247702">
    <property type="component" value="Unassembled WGS sequence"/>
</dbReference>
<dbReference type="GO" id="GO:0004674">
    <property type="term" value="F:protein serine/threonine kinase activity"/>
    <property type="evidence" value="ECO:0007669"/>
    <property type="project" value="TreeGrafter"/>
</dbReference>
<feature type="domain" description="Protein kinase" evidence="1">
    <location>
        <begin position="1"/>
        <end position="153"/>
    </location>
</feature>
<dbReference type="InterPro" id="IPR001245">
    <property type="entry name" value="Ser-Thr/Tyr_kinase_cat_dom"/>
</dbReference>
<dbReference type="InterPro" id="IPR051681">
    <property type="entry name" value="Ser/Thr_Kinases-Pseudokinases"/>
</dbReference>
<keyword evidence="4" id="KW-1185">Reference proteome</keyword>
<dbReference type="EMBL" id="BLAL01000244">
    <property type="protein sequence ID" value="GES95697.1"/>
    <property type="molecule type" value="Genomic_DNA"/>
</dbReference>
<dbReference type="InterPro" id="IPR011009">
    <property type="entry name" value="Kinase-like_dom_sf"/>
</dbReference>
<dbReference type="Gene3D" id="1.10.510.10">
    <property type="entry name" value="Transferase(Phosphotransferase) domain 1"/>
    <property type="match status" value="1"/>
</dbReference>
<dbReference type="AlphaFoldDB" id="A0A2Z6QLF6"/>
<evidence type="ECO:0000313" key="4">
    <source>
        <dbReference type="Proteomes" id="UP000247702"/>
    </source>
</evidence>
<dbReference type="EMBL" id="BEXD01000336">
    <property type="protein sequence ID" value="GBB86629.1"/>
    <property type="molecule type" value="Genomic_DNA"/>
</dbReference>
<gene>
    <name evidence="3" type="ORF">RCL2_002235900</name>
    <name evidence="2" type="ORF">RclHR1_01300014</name>
</gene>
<keyword evidence="3" id="KW-0808">Transferase</keyword>
<accession>A0A2Z6QLF6</accession>
<dbReference type="Pfam" id="PF07714">
    <property type="entry name" value="PK_Tyr_Ser-Thr"/>
    <property type="match status" value="1"/>
</dbReference>
<name>A0A2Z6QLF6_9GLOM</name>
<keyword evidence="3" id="KW-0418">Kinase</keyword>
<dbReference type="SUPFAM" id="SSF56112">
    <property type="entry name" value="Protein kinase-like (PK-like)"/>
    <property type="match status" value="1"/>
</dbReference>
<dbReference type="PANTHER" id="PTHR44329:SF214">
    <property type="entry name" value="PROTEIN KINASE DOMAIN-CONTAINING PROTEIN"/>
    <property type="match status" value="1"/>
</dbReference>
<reference evidence="2 4" key="1">
    <citation type="submission" date="2017-11" db="EMBL/GenBank/DDBJ databases">
        <title>The genome of Rhizophagus clarus HR1 reveals common genetic basis of auxotrophy among arbuscular mycorrhizal fungi.</title>
        <authorList>
            <person name="Kobayashi Y."/>
        </authorList>
    </citation>
    <scope>NUCLEOTIDE SEQUENCE [LARGE SCALE GENOMIC DNA]</scope>
    <source>
        <strain evidence="2 4">HR1</strain>
    </source>
</reference>
<evidence type="ECO:0000259" key="1">
    <source>
        <dbReference type="PROSITE" id="PS50011"/>
    </source>
</evidence>
<dbReference type="InterPro" id="IPR000719">
    <property type="entry name" value="Prot_kinase_dom"/>
</dbReference>
<dbReference type="Proteomes" id="UP000615446">
    <property type="component" value="Unassembled WGS sequence"/>
</dbReference>
<protein>
    <submittedName>
        <fullName evidence="3">Kinase-like domain-containing protein</fullName>
    </submittedName>
</protein>
<dbReference type="PANTHER" id="PTHR44329">
    <property type="entry name" value="SERINE/THREONINE-PROTEIN KINASE TNNI3K-RELATED"/>
    <property type="match status" value="1"/>
</dbReference>